<accession>A0A9D4FNS5</accession>
<sequence>MCKTTGGIIAITRQDHARDRLCITWSERSEVSNSTPLFNQNDDDEDIGISKNRADETRSRVSSDEECIKKMRQLFCLYDIFGVHEEENRLFSKPSKDIATNDITYDIFTCESRGKTLLKEFAEKKLKEQNVELNAPI</sequence>
<evidence type="ECO:0000313" key="2">
    <source>
        <dbReference type="EMBL" id="KAH3802238.1"/>
    </source>
</evidence>
<gene>
    <name evidence="2" type="ORF">DPMN_155911</name>
</gene>
<keyword evidence="3" id="KW-1185">Reference proteome</keyword>
<feature type="region of interest" description="Disordered" evidence="1">
    <location>
        <begin position="33"/>
        <end position="57"/>
    </location>
</feature>
<proteinExistence type="predicted"/>
<comment type="caution">
    <text evidence="2">The sequence shown here is derived from an EMBL/GenBank/DDBJ whole genome shotgun (WGS) entry which is preliminary data.</text>
</comment>
<dbReference type="AlphaFoldDB" id="A0A9D4FNS5"/>
<dbReference type="Proteomes" id="UP000828390">
    <property type="component" value="Unassembled WGS sequence"/>
</dbReference>
<evidence type="ECO:0000256" key="1">
    <source>
        <dbReference type="SAM" id="MobiDB-lite"/>
    </source>
</evidence>
<organism evidence="2 3">
    <name type="scientific">Dreissena polymorpha</name>
    <name type="common">Zebra mussel</name>
    <name type="synonym">Mytilus polymorpha</name>
    <dbReference type="NCBI Taxonomy" id="45954"/>
    <lineage>
        <taxon>Eukaryota</taxon>
        <taxon>Metazoa</taxon>
        <taxon>Spiralia</taxon>
        <taxon>Lophotrochozoa</taxon>
        <taxon>Mollusca</taxon>
        <taxon>Bivalvia</taxon>
        <taxon>Autobranchia</taxon>
        <taxon>Heteroconchia</taxon>
        <taxon>Euheterodonta</taxon>
        <taxon>Imparidentia</taxon>
        <taxon>Neoheterodontei</taxon>
        <taxon>Myida</taxon>
        <taxon>Dreissenoidea</taxon>
        <taxon>Dreissenidae</taxon>
        <taxon>Dreissena</taxon>
    </lineage>
</organism>
<protein>
    <submittedName>
        <fullName evidence="2">Uncharacterized protein</fullName>
    </submittedName>
</protein>
<reference evidence="2" key="2">
    <citation type="submission" date="2020-11" db="EMBL/GenBank/DDBJ databases">
        <authorList>
            <person name="McCartney M.A."/>
            <person name="Auch B."/>
            <person name="Kono T."/>
            <person name="Mallez S."/>
            <person name="Becker A."/>
            <person name="Gohl D.M."/>
            <person name="Silverstein K.A.T."/>
            <person name="Koren S."/>
            <person name="Bechman K.B."/>
            <person name="Herman A."/>
            <person name="Abrahante J.E."/>
            <person name="Garbe J."/>
        </authorList>
    </citation>
    <scope>NUCLEOTIDE SEQUENCE</scope>
    <source>
        <strain evidence="2">Duluth1</strain>
        <tissue evidence="2">Whole animal</tissue>
    </source>
</reference>
<name>A0A9D4FNS5_DREPO</name>
<reference evidence="2" key="1">
    <citation type="journal article" date="2019" name="bioRxiv">
        <title>The Genome of the Zebra Mussel, Dreissena polymorpha: A Resource for Invasive Species Research.</title>
        <authorList>
            <person name="McCartney M.A."/>
            <person name="Auch B."/>
            <person name="Kono T."/>
            <person name="Mallez S."/>
            <person name="Zhang Y."/>
            <person name="Obille A."/>
            <person name="Becker A."/>
            <person name="Abrahante J.E."/>
            <person name="Garbe J."/>
            <person name="Badalamenti J.P."/>
            <person name="Herman A."/>
            <person name="Mangelson H."/>
            <person name="Liachko I."/>
            <person name="Sullivan S."/>
            <person name="Sone E.D."/>
            <person name="Koren S."/>
            <person name="Silverstein K.A.T."/>
            <person name="Beckman K.B."/>
            <person name="Gohl D.M."/>
        </authorList>
    </citation>
    <scope>NUCLEOTIDE SEQUENCE</scope>
    <source>
        <strain evidence="2">Duluth1</strain>
        <tissue evidence="2">Whole animal</tissue>
    </source>
</reference>
<evidence type="ECO:0000313" key="3">
    <source>
        <dbReference type="Proteomes" id="UP000828390"/>
    </source>
</evidence>
<dbReference type="EMBL" id="JAIWYP010000007">
    <property type="protein sequence ID" value="KAH3802238.1"/>
    <property type="molecule type" value="Genomic_DNA"/>
</dbReference>